<dbReference type="GO" id="GO:0004672">
    <property type="term" value="F:protein kinase activity"/>
    <property type="evidence" value="ECO:0007669"/>
    <property type="project" value="InterPro"/>
</dbReference>
<dbReference type="InterPro" id="IPR008271">
    <property type="entry name" value="Ser/Thr_kinase_AS"/>
</dbReference>
<evidence type="ECO:0000256" key="5">
    <source>
        <dbReference type="ARBA" id="ARBA00022840"/>
    </source>
</evidence>
<dbReference type="SUPFAM" id="SSF56112">
    <property type="entry name" value="Protein kinase-like (PK-like)"/>
    <property type="match status" value="1"/>
</dbReference>
<dbReference type="SMART" id="SM00220">
    <property type="entry name" value="S_TKc"/>
    <property type="match status" value="1"/>
</dbReference>
<dbReference type="InterPro" id="IPR011009">
    <property type="entry name" value="Kinase-like_dom_sf"/>
</dbReference>
<dbReference type="InterPro" id="IPR024788">
    <property type="entry name" value="Malectin-like_Carb-bd_dom"/>
</dbReference>
<organism evidence="8 9">
    <name type="scientific">Rhynchospora breviuscula</name>
    <dbReference type="NCBI Taxonomy" id="2022672"/>
    <lineage>
        <taxon>Eukaryota</taxon>
        <taxon>Viridiplantae</taxon>
        <taxon>Streptophyta</taxon>
        <taxon>Embryophyta</taxon>
        <taxon>Tracheophyta</taxon>
        <taxon>Spermatophyta</taxon>
        <taxon>Magnoliopsida</taxon>
        <taxon>Liliopsida</taxon>
        <taxon>Poales</taxon>
        <taxon>Cyperaceae</taxon>
        <taxon>Cyperoideae</taxon>
        <taxon>Rhynchosporeae</taxon>
        <taxon>Rhynchospora</taxon>
    </lineage>
</organism>
<dbReference type="Proteomes" id="UP001151287">
    <property type="component" value="Unassembled WGS sequence"/>
</dbReference>
<dbReference type="InterPro" id="IPR000719">
    <property type="entry name" value="Prot_kinase_dom"/>
</dbReference>
<comment type="subcellular location">
    <subcellularLocation>
        <location evidence="1">Membrane</location>
        <topology evidence="1">Single-pass membrane protein</topology>
    </subcellularLocation>
</comment>
<comment type="caution">
    <text evidence="8">The sequence shown here is derived from an EMBL/GenBank/DDBJ whole genome shotgun (WGS) entry which is preliminary data.</text>
</comment>
<gene>
    <name evidence="8" type="ORF">LUZ63_013639</name>
</gene>
<keyword evidence="2" id="KW-0808">Transferase</keyword>
<feature type="binding site" evidence="6">
    <location>
        <position position="352"/>
    </location>
    <ligand>
        <name>ATP</name>
        <dbReference type="ChEBI" id="CHEBI:30616"/>
    </ligand>
</feature>
<reference evidence="8" key="1">
    <citation type="journal article" date="2022" name="Cell">
        <title>Repeat-based holocentromeres influence genome architecture and karyotype evolution.</title>
        <authorList>
            <person name="Hofstatter P.G."/>
            <person name="Thangavel G."/>
            <person name="Lux T."/>
            <person name="Neumann P."/>
            <person name="Vondrak T."/>
            <person name="Novak P."/>
            <person name="Zhang M."/>
            <person name="Costa L."/>
            <person name="Castellani M."/>
            <person name="Scott A."/>
            <person name="Toegelov H."/>
            <person name="Fuchs J."/>
            <person name="Mata-Sucre Y."/>
            <person name="Dias Y."/>
            <person name="Vanzela A.L.L."/>
            <person name="Huettel B."/>
            <person name="Almeida C.C.S."/>
            <person name="Simkova H."/>
            <person name="Souza G."/>
            <person name="Pedrosa-Harand A."/>
            <person name="Macas J."/>
            <person name="Mayer K.F.X."/>
            <person name="Houben A."/>
            <person name="Marques A."/>
        </authorList>
    </citation>
    <scope>NUCLEOTIDE SEQUENCE</scope>
    <source>
        <strain evidence="8">RhyBre1mFocal</strain>
    </source>
</reference>
<dbReference type="AlphaFoldDB" id="A0A9Q0C8X8"/>
<protein>
    <recommendedName>
        <fullName evidence="7">Protein kinase domain-containing protein</fullName>
    </recommendedName>
</protein>
<evidence type="ECO:0000256" key="4">
    <source>
        <dbReference type="ARBA" id="ARBA00022777"/>
    </source>
</evidence>
<dbReference type="Pfam" id="PF12819">
    <property type="entry name" value="Malectin_like"/>
    <property type="match status" value="1"/>
</dbReference>
<dbReference type="Gene3D" id="1.10.510.10">
    <property type="entry name" value="Transferase(Phosphotransferase) domain 1"/>
    <property type="match status" value="1"/>
</dbReference>
<dbReference type="PANTHER" id="PTHR45631">
    <property type="entry name" value="OS07G0107800 PROTEIN-RELATED"/>
    <property type="match status" value="1"/>
</dbReference>
<dbReference type="PROSITE" id="PS50011">
    <property type="entry name" value="PROTEIN_KINASE_DOM"/>
    <property type="match status" value="1"/>
</dbReference>
<keyword evidence="4" id="KW-0418">Kinase</keyword>
<keyword evidence="5 6" id="KW-0067">ATP-binding</keyword>
<sequence length="507" mass="56950">MYGNYDGLNSAQPNQSLLFDLYIGVNPWMTVNITDASKAYWFEAATVAPTSFIWLCLVNTGQGTPFISILEIRPLTKNLYPYVSDNQSIAFELHLNYGPTNQTIRYPDDEYDRIWVPQLYDPKIVTGLSTTDNITVYPDNYEAPLAVLQTAIIPANNATNLTFLEWSPDNPNIGYVFVAFYSNVHIPPTNGWRTFNVFLNGKFSYGPYADPPYLQQYYANNPQPLPGNYFSWSFNADFNSTLPPIINAMEVFSVIPLRNFYTDFNDGNSFTGSIPSNLKKKADAGIINLIIKQSPTSSAAVDDDPELNVELRHFTYTQLKNITNNFSVEIGRGGFGTVYHGKLDNSTEVAVKVSSQPTAFHMTRQFLTEVRNLLQVHHKNLVYLIGYCKDREHLALIYEYMPFGSLHDHLRGKFETSRALNWGERLRIAHDAAQGLHYLHTGCNIIHRDVKTSNILLGSNLEAKIADFGLSKVSGNNSSPPTFSVVGTLGYIDPEYVSVCPILTTFS</sequence>
<dbReference type="PANTHER" id="PTHR45631:SF202">
    <property type="entry name" value="SENESCENCE-INDUCED RECEPTOR-LIKE SERINE_THREONINE-PROTEIN KINASE"/>
    <property type="match status" value="1"/>
</dbReference>
<dbReference type="FunFam" id="3.30.200.20:FF:000178">
    <property type="entry name" value="serine/threonine-protein kinase PBS1-like"/>
    <property type="match status" value="1"/>
</dbReference>
<name>A0A9Q0C8X8_9POAL</name>
<accession>A0A9Q0C8X8</accession>
<dbReference type="GO" id="GO:0016020">
    <property type="term" value="C:membrane"/>
    <property type="evidence" value="ECO:0007669"/>
    <property type="project" value="UniProtKB-SubCell"/>
</dbReference>
<dbReference type="Pfam" id="PF00069">
    <property type="entry name" value="Pkinase"/>
    <property type="match status" value="1"/>
</dbReference>
<dbReference type="PROSITE" id="PS00107">
    <property type="entry name" value="PROTEIN_KINASE_ATP"/>
    <property type="match status" value="1"/>
</dbReference>
<keyword evidence="3 6" id="KW-0547">Nucleotide-binding</keyword>
<keyword evidence="9" id="KW-1185">Reference proteome</keyword>
<evidence type="ECO:0000313" key="9">
    <source>
        <dbReference type="Proteomes" id="UP001151287"/>
    </source>
</evidence>
<evidence type="ECO:0000256" key="1">
    <source>
        <dbReference type="ARBA" id="ARBA00004167"/>
    </source>
</evidence>
<dbReference type="InterPro" id="IPR017441">
    <property type="entry name" value="Protein_kinase_ATP_BS"/>
</dbReference>
<dbReference type="Gene3D" id="3.30.200.20">
    <property type="entry name" value="Phosphorylase Kinase, domain 1"/>
    <property type="match status" value="1"/>
</dbReference>
<feature type="domain" description="Protein kinase" evidence="7">
    <location>
        <begin position="324"/>
        <end position="507"/>
    </location>
</feature>
<evidence type="ECO:0000313" key="8">
    <source>
        <dbReference type="EMBL" id="KAJ1689484.1"/>
    </source>
</evidence>
<dbReference type="PROSITE" id="PS00108">
    <property type="entry name" value="PROTEIN_KINASE_ST"/>
    <property type="match status" value="1"/>
</dbReference>
<evidence type="ECO:0000256" key="2">
    <source>
        <dbReference type="ARBA" id="ARBA00022679"/>
    </source>
</evidence>
<dbReference type="OrthoDB" id="681355at2759"/>
<dbReference type="EMBL" id="JAMQYH010000004">
    <property type="protein sequence ID" value="KAJ1689484.1"/>
    <property type="molecule type" value="Genomic_DNA"/>
</dbReference>
<evidence type="ECO:0000256" key="3">
    <source>
        <dbReference type="ARBA" id="ARBA00022741"/>
    </source>
</evidence>
<evidence type="ECO:0000256" key="6">
    <source>
        <dbReference type="PROSITE-ProRule" id="PRU10141"/>
    </source>
</evidence>
<dbReference type="GO" id="GO:0005524">
    <property type="term" value="F:ATP binding"/>
    <property type="evidence" value="ECO:0007669"/>
    <property type="project" value="UniProtKB-UniRule"/>
</dbReference>
<evidence type="ECO:0000259" key="7">
    <source>
        <dbReference type="PROSITE" id="PS50011"/>
    </source>
</evidence>
<proteinExistence type="predicted"/>